<dbReference type="Pfam" id="PF03398">
    <property type="entry name" value="Ist1"/>
    <property type="match status" value="1"/>
</dbReference>
<feature type="region of interest" description="Disordered" evidence="2">
    <location>
        <begin position="884"/>
        <end position="940"/>
    </location>
</feature>
<accession>A0A8T2T3L8</accession>
<feature type="compositionally biased region" description="Basic and acidic residues" evidence="2">
    <location>
        <begin position="891"/>
        <end position="909"/>
    </location>
</feature>
<protein>
    <recommendedName>
        <fullName evidence="5">IST1-like protein</fullName>
    </recommendedName>
</protein>
<feature type="compositionally biased region" description="Polar residues" evidence="2">
    <location>
        <begin position="511"/>
        <end position="520"/>
    </location>
</feature>
<feature type="compositionally biased region" description="Low complexity" evidence="2">
    <location>
        <begin position="769"/>
        <end position="789"/>
    </location>
</feature>
<feature type="region of interest" description="Disordered" evidence="2">
    <location>
        <begin position="237"/>
        <end position="258"/>
    </location>
</feature>
<feature type="compositionally biased region" description="Low complexity" evidence="2">
    <location>
        <begin position="457"/>
        <end position="471"/>
    </location>
</feature>
<keyword evidence="4" id="KW-1185">Reference proteome</keyword>
<feature type="region of interest" description="Disordered" evidence="2">
    <location>
        <begin position="442"/>
        <end position="476"/>
    </location>
</feature>
<dbReference type="PANTHER" id="PTHR12161:SF16">
    <property type="entry name" value="REGULATOR OF VPS4 ACTIVITY IN THE MVB PATHWAY PROTEIN"/>
    <property type="match status" value="1"/>
</dbReference>
<dbReference type="InterPro" id="IPR042277">
    <property type="entry name" value="IST1-like"/>
</dbReference>
<name>A0A8T2T3L8_CERRI</name>
<dbReference type="OrthoDB" id="29853at2759"/>
<dbReference type="Gene3D" id="1.20.1260.60">
    <property type="entry name" value="Vacuolar protein sorting-associated protein Ist1"/>
    <property type="match status" value="1"/>
</dbReference>
<dbReference type="EMBL" id="CM035420">
    <property type="protein sequence ID" value="KAH7404714.1"/>
    <property type="molecule type" value="Genomic_DNA"/>
</dbReference>
<feature type="compositionally biased region" description="Polar residues" evidence="2">
    <location>
        <begin position="237"/>
        <end position="254"/>
    </location>
</feature>
<evidence type="ECO:0000256" key="1">
    <source>
        <dbReference type="ARBA" id="ARBA00005536"/>
    </source>
</evidence>
<dbReference type="AlphaFoldDB" id="A0A8T2T3L8"/>
<sequence length="940" mass="104759">MGSLFKKSFNSQKCKTLLQVSSQKMKVLRNKHTLSIKSSRAKVAELLSKGQCDNAKTQVENIFREEKIVALYNLLEHFCHLLVDSIENIKSQRDCPANLKEAVASLIYAAHKCGEIEELNKLSSYLTRKYGTEFAITVKDLRQNCGVNVLVIQNLSSTPLSSDARLKLLKDIALEHRINWDYNAAVAESVKEHGDVSDGPRHFSTGTEALIANIHNMQRSTSMSISADDANKLAKSTTNNAFRSDTSSPRSSLGSPFESAYEQENLNADINGKSASMRTQNALGVKNACTVDPYTLAKLEGKMDYQSVLDYMDGYESTNLDSEQPIHFDPIIQSTPTVNPYAWAKSRGRMDYKNLIKYMSGGNECLDDEVLGPNRVLQPGYKSVLSCDQRDLNKEEIRDEEEQCVLNLEAAARLAFASASEAAEAAKAAVALVCKKSNSFNKSSRSANIKQPLRSMSASGESSSNPTSSGSNFAGDERTFSLTSGRSYACTDFNSDVSEDMYEHLARATPISRSDVQSSSPRKDNSHVNKIGSDNLSQDITENVLKHTVSKQDSHSRTSDSLVSMKAHSRGSNSSESISDHPVNEFFEEVKDRVVERGKDSVLDIDDKRHTDTQDVLPIPQFDDYSSDEILEESITIHTANEVALKENFELFSRGSRDEQDNIRQTKDFAPQFDDEGIYEHSDEDVPFYLKGRPAMMKEYYDDDDDVYDRKDRDKLKKTRALDHDSAEVGSSLNVQSFEIENQSLDIHYDEYLANDLCHRQEVAPEWTSLSSQEHIDSESSSTQSSFKSQLDLSSGGKGQRSAVNDSNSTVIMGHHQKMKQLQSSFTDCSLNAGLDENLSTDTAIRKPSFCASLTDDDVRRNHSSQARSSPQWCSISEDSECTVKKGSRTRPSEPEFSHGLDNELRISETDVELPKGVSSTMPRKYQGLSRRSVRSTRSR</sequence>
<evidence type="ECO:0000313" key="3">
    <source>
        <dbReference type="EMBL" id="KAH7404714.1"/>
    </source>
</evidence>
<reference evidence="3" key="1">
    <citation type="submission" date="2021-08" db="EMBL/GenBank/DDBJ databases">
        <title>WGS assembly of Ceratopteris richardii.</title>
        <authorList>
            <person name="Marchant D.B."/>
            <person name="Chen G."/>
            <person name="Jenkins J."/>
            <person name="Shu S."/>
            <person name="Leebens-Mack J."/>
            <person name="Grimwood J."/>
            <person name="Schmutz J."/>
            <person name="Soltis P."/>
            <person name="Soltis D."/>
            <person name="Chen Z.-H."/>
        </authorList>
    </citation>
    <scope>NUCLEOTIDE SEQUENCE</scope>
    <source>
        <strain evidence="3">Whitten #5841</strain>
        <tissue evidence="3">Leaf</tissue>
    </source>
</reference>
<dbReference type="EMBL" id="CM035420">
    <property type="protein sequence ID" value="KAH7404715.1"/>
    <property type="molecule type" value="Genomic_DNA"/>
</dbReference>
<proteinExistence type="inferred from homology"/>
<evidence type="ECO:0008006" key="5">
    <source>
        <dbReference type="Google" id="ProtNLM"/>
    </source>
</evidence>
<feature type="compositionally biased region" description="Polar residues" evidence="2">
    <location>
        <begin position="532"/>
        <end position="541"/>
    </location>
</feature>
<evidence type="ECO:0000256" key="2">
    <source>
        <dbReference type="SAM" id="MobiDB-lite"/>
    </source>
</evidence>
<gene>
    <name evidence="3" type="ORF">KP509_15G039800</name>
</gene>
<comment type="caution">
    <text evidence="3">The sequence shown here is derived from an EMBL/GenBank/DDBJ whole genome shotgun (WGS) entry which is preliminary data.</text>
</comment>
<evidence type="ECO:0000313" key="4">
    <source>
        <dbReference type="Proteomes" id="UP000825935"/>
    </source>
</evidence>
<comment type="similarity">
    <text evidence="1">Belongs to the IST1 family.</text>
</comment>
<dbReference type="Proteomes" id="UP000825935">
    <property type="component" value="Chromosome 15"/>
</dbReference>
<dbReference type="PANTHER" id="PTHR12161">
    <property type="entry name" value="IST1 FAMILY MEMBER"/>
    <property type="match status" value="1"/>
</dbReference>
<feature type="region of interest" description="Disordered" evidence="2">
    <location>
        <begin position="769"/>
        <end position="805"/>
    </location>
</feature>
<dbReference type="InterPro" id="IPR005061">
    <property type="entry name" value="Ist1"/>
</dbReference>
<feature type="region of interest" description="Disordered" evidence="2">
    <location>
        <begin position="509"/>
        <end position="580"/>
    </location>
</feature>
<dbReference type="GO" id="GO:0015031">
    <property type="term" value="P:protein transport"/>
    <property type="evidence" value="ECO:0007669"/>
    <property type="project" value="InterPro"/>
</dbReference>
<organism evidence="3 4">
    <name type="scientific">Ceratopteris richardii</name>
    <name type="common">Triangle waterfern</name>
    <dbReference type="NCBI Taxonomy" id="49495"/>
    <lineage>
        <taxon>Eukaryota</taxon>
        <taxon>Viridiplantae</taxon>
        <taxon>Streptophyta</taxon>
        <taxon>Embryophyta</taxon>
        <taxon>Tracheophyta</taxon>
        <taxon>Polypodiopsida</taxon>
        <taxon>Polypodiidae</taxon>
        <taxon>Polypodiales</taxon>
        <taxon>Pteridineae</taxon>
        <taxon>Pteridaceae</taxon>
        <taxon>Parkerioideae</taxon>
        <taxon>Ceratopteris</taxon>
    </lineage>
</organism>
<dbReference type="FunFam" id="1.20.1260.60:FF:000002">
    <property type="entry name" value="Vacuolar protein sorting-associated protein IST1"/>
    <property type="match status" value="1"/>
</dbReference>